<gene>
    <name evidence="2" type="ORF">DEO72_LG9g1867</name>
</gene>
<dbReference type="AlphaFoldDB" id="A0A4D6MZB6"/>
<evidence type="ECO:0000313" key="3">
    <source>
        <dbReference type="Proteomes" id="UP000501690"/>
    </source>
</evidence>
<reference evidence="2 3" key="1">
    <citation type="submission" date="2019-04" db="EMBL/GenBank/DDBJ databases">
        <title>An improved genome assembly and genetic linkage map for asparagus bean, Vigna unguiculata ssp. sesquipedialis.</title>
        <authorList>
            <person name="Xia Q."/>
            <person name="Zhang R."/>
            <person name="Dong Y."/>
        </authorList>
    </citation>
    <scope>NUCLEOTIDE SEQUENCE [LARGE SCALE GENOMIC DNA]</scope>
    <source>
        <tissue evidence="2">Leaf</tissue>
    </source>
</reference>
<protein>
    <submittedName>
        <fullName evidence="2">Uncharacterized protein</fullName>
    </submittedName>
</protein>
<feature type="region of interest" description="Disordered" evidence="1">
    <location>
        <begin position="22"/>
        <end position="52"/>
    </location>
</feature>
<keyword evidence="3" id="KW-1185">Reference proteome</keyword>
<dbReference type="Proteomes" id="UP000501690">
    <property type="component" value="Linkage Group LG9"/>
</dbReference>
<organism evidence="2 3">
    <name type="scientific">Vigna unguiculata</name>
    <name type="common">Cowpea</name>
    <dbReference type="NCBI Taxonomy" id="3917"/>
    <lineage>
        <taxon>Eukaryota</taxon>
        <taxon>Viridiplantae</taxon>
        <taxon>Streptophyta</taxon>
        <taxon>Embryophyta</taxon>
        <taxon>Tracheophyta</taxon>
        <taxon>Spermatophyta</taxon>
        <taxon>Magnoliopsida</taxon>
        <taxon>eudicotyledons</taxon>
        <taxon>Gunneridae</taxon>
        <taxon>Pentapetalae</taxon>
        <taxon>rosids</taxon>
        <taxon>fabids</taxon>
        <taxon>Fabales</taxon>
        <taxon>Fabaceae</taxon>
        <taxon>Papilionoideae</taxon>
        <taxon>50 kb inversion clade</taxon>
        <taxon>NPAAA clade</taxon>
        <taxon>indigoferoid/millettioid clade</taxon>
        <taxon>Phaseoleae</taxon>
        <taxon>Vigna</taxon>
    </lineage>
</organism>
<dbReference type="EMBL" id="CP039353">
    <property type="protein sequence ID" value="QCE06853.1"/>
    <property type="molecule type" value="Genomic_DNA"/>
</dbReference>
<evidence type="ECO:0000256" key="1">
    <source>
        <dbReference type="SAM" id="MobiDB-lite"/>
    </source>
</evidence>
<accession>A0A4D6MZB6</accession>
<sequence length="106" mass="11881">MTQPWQLPSILHLLAPSAPLQQQKSYRVESQNQKRAPIVPSPSCRSRERRSASSRCHHHYREHLQCTAPAAFLQPPSCRSSAATIFALQQRLHPCEPSLFIGAAPC</sequence>
<name>A0A4D6MZB6_VIGUN</name>
<feature type="compositionally biased region" description="Polar residues" evidence="1">
    <location>
        <begin position="22"/>
        <end position="34"/>
    </location>
</feature>
<proteinExistence type="predicted"/>
<evidence type="ECO:0000313" key="2">
    <source>
        <dbReference type="EMBL" id="QCE06853.1"/>
    </source>
</evidence>